<feature type="domain" description="Oxidoreductase N-terminal" evidence="3">
    <location>
        <begin position="7"/>
        <end position="78"/>
    </location>
</feature>
<evidence type="ECO:0000313" key="5">
    <source>
        <dbReference type="Proteomes" id="UP000237347"/>
    </source>
</evidence>
<dbReference type="GO" id="GO:0016628">
    <property type="term" value="F:oxidoreductase activity, acting on the CH-CH group of donors, NAD or NADP as acceptor"/>
    <property type="evidence" value="ECO:0007669"/>
    <property type="project" value="InterPro"/>
</dbReference>
<evidence type="ECO:0000256" key="2">
    <source>
        <dbReference type="SAM" id="MobiDB-lite"/>
    </source>
</evidence>
<proteinExistence type="predicted"/>
<protein>
    <submittedName>
        <fullName evidence="4">2-alkenal reductase (Nadp(+)-dependent)</fullName>
    </submittedName>
</protein>
<feature type="region of interest" description="Disordered" evidence="2">
    <location>
        <begin position="92"/>
        <end position="121"/>
    </location>
</feature>
<dbReference type="Proteomes" id="UP000237347">
    <property type="component" value="Unassembled WGS sequence"/>
</dbReference>
<reference evidence="4 5" key="1">
    <citation type="journal article" date="2018" name="Sci. Data">
        <title>The draft genome sequence of cork oak.</title>
        <authorList>
            <person name="Ramos A.M."/>
            <person name="Usie A."/>
            <person name="Barbosa P."/>
            <person name="Barros P.M."/>
            <person name="Capote T."/>
            <person name="Chaves I."/>
            <person name="Simoes F."/>
            <person name="Abreu I."/>
            <person name="Carrasquinho I."/>
            <person name="Faro C."/>
            <person name="Guimaraes J.B."/>
            <person name="Mendonca D."/>
            <person name="Nobrega F."/>
            <person name="Rodrigues L."/>
            <person name="Saibo N.J.M."/>
            <person name="Varela M.C."/>
            <person name="Egas C."/>
            <person name="Matos J."/>
            <person name="Miguel C.M."/>
            <person name="Oliveira M.M."/>
            <person name="Ricardo C.P."/>
            <person name="Goncalves S."/>
        </authorList>
    </citation>
    <scope>NUCLEOTIDE SEQUENCE [LARGE SCALE GENOMIC DNA]</scope>
    <source>
        <strain evidence="5">cv. HL8</strain>
    </source>
</reference>
<keyword evidence="1" id="KW-0560">Oxidoreductase</keyword>
<dbReference type="EMBL" id="PKMF04000326">
    <property type="protein sequence ID" value="KAK7837556.1"/>
    <property type="molecule type" value="Genomic_DNA"/>
</dbReference>
<sequence length="121" mass="13667">MEEVENKQVILKEYIDILPKESDMEIKVNKIKLKAPKGSGAFLVKNLYLSCDPYMKGRMREIQAANYLFSPIVPGQRLESVDDSSEVEGIDLGTFGQPIGPLPGFPRNDDEHDNFHDIDDL</sequence>
<keyword evidence="5" id="KW-1185">Reference proteome</keyword>
<dbReference type="Gene3D" id="3.90.180.10">
    <property type="entry name" value="Medium-chain alcohol dehydrogenases, catalytic domain"/>
    <property type="match status" value="1"/>
</dbReference>
<dbReference type="PANTHER" id="PTHR43205:SF35">
    <property type="entry name" value="ZINC-BINDING DEHYDROGENASE FAMILY PROTEIN"/>
    <property type="match status" value="1"/>
</dbReference>
<evidence type="ECO:0000259" key="3">
    <source>
        <dbReference type="Pfam" id="PF16884"/>
    </source>
</evidence>
<dbReference type="PANTHER" id="PTHR43205">
    <property type="entry name" value="PROSTAGLANDIN REDUCTASE"/>
    <property type="match status" value="1"/>
</dbReference>
<dbReference type="AlphaFoldDB" id="A0AAW0KG32"/>
<evidence type="ECO:0000256" key="1">
    <source>
        <dbReference type="ARBA" id="ARBA00023002"/>
    </source>
</evidence>
<dbReference type="InterPro" id="IPR041694">
    <property type="entry name" value="ADH_N_2"/>
</dbReference>
<organism evidence="4 5">
    <name type="scientific">Quercus suber</name>
    <name type="common">Cork oak</name>
    <dbReference type="NCBI Taxonomy" id="58331"/>
    <lineage>
        <taxon>Eukaryota</taxon>
        <taxon>Viridiplantae</taxon>
        <taxon>Streptophyta</taxon>
        <taxon>Embryophyta</taxon>
        <taxon>Tracheophyta</taxon>
        <taxon>Spermatophyta</taxon>
        <taxon>Magnoliopsida</taxon>
        <taxon>eudicotyledons</taxon>
        <taxon>Gunneridae</taxon>
        <taxon>Pentapetalae</taxon>
        <taxon>rosids</taxon>
        <taxon>fabids</taxon>
        <taxon>Fagales</taxon>
        <taxon>Fagaceae</taxon>
        <taxon>Quercus</taxon>
    </lineage>
</organism>
<dbReference type="InterPro" id="IPR045010">
    <property type="entry name" value="MDR_fam"/>
</dbReference>
<feature type="compositionally biased region" description="Basic and acidic residues" evidence="2">
    <location>
        <begin position="107"/>
        <end position="121"/>
    </location>
</feature>
<dbReference type="InterPro" id="IPR011032">
    <property type="entry name" value="GroES-like_sf"/>
</dbReference>
<accession>A0AAW0KG32</accession>
<name>A0AAW0KG32_QUESU</name>
<comment type="caution">
    <text evidence="4">The sequence shown here is derived from an EMBL/GenBank/DDBJ whole genome shotgun (WGS) entry which is preliminary data.</text>
</comment>
<gene>
    <name evidence="4" type="primary">DBR_1</name>
    <name evidence="4" type="ORF">CFP56_021134</name>
</gene>
<dbReference type="Pfam" id="PF16884">
    <property type="entry name" value="ADH_N_2"/>
    <property type="match status" value="1"/>
</dbReference>
<dbReference type="SUPFAM" id="SSF50129">
    <property type="entry name" value="GroES-like"/>
    <property type="match status" value="1"/>
</dbReference>
<evidence type="ECO:0000313" key="4">
    <source>
        <dbReference type="EMBL" id="KAK7837556.1"/>
    </source>
</evidence>